<dbReference type="SUPFAM" id="SSF82866">
    <property type="entry name" value="Multidrug efflux transporter AcrB transmembrane domain"/>
    <property type="match status" value="2"/>
</dbReference>
<feature type="transmembrane region" description="Helical" evidence="1">
    <location>
        <begin position="882"/>
        <end position="904"/>
    </location>
</feature>
<feature type="transmembrane region" description="Helical" evidence="1">
    <location>
        <begin position="954"/>
        <end position="973"/>
    </location>
</feature>
<feature type="transmembrane region" description="Helical" evidence="1">
    <location>
        <begin position="333"/>
        <end position="349"/>
    </location>
</feature>
<feature type="transmembrane region" description="Helical" evidence="1">
    <location>
        <begin position="852"/>
        <end position="870"/>
    </location>
</feature>
<feature type="transmembrane region" description="Helical" evidence="1">
    <location>
        <begin position="356"/>
        <end position="376"/>
    </location>
</feature>
<keyword evidence="1" id="KW-0812">Transmembrane</keyword>
<dbReference type="SUPFAM" id="SSF82693">
    <property type="entry name" value="Multidrug efflux transporter AcrB pore domain, PN1, PN2, PC1 and PC2 subdomains"/>
    <property type="match status" value="3"/>
</dbReference>
<dbReference type="EMBL" id="FQUA01000001">
    <property type="protein sequence ID" value="SHE32381.1"/>
    <property type="molecule type" value="Genomic_DNA"/>
</dbReference>
<gene>
    <name evidence="2" type="primary">swrC_2</name>
    <name evidence="2" type="ORF">CPRO_29970</name>
    <name evidence="3" type="ORF">SAMN02745151_00391</name>
</gene>
<dbReference type="PANTHER" id="PTHR32063:SF0">
    <property type="entry name" value="SWARMING MOTILITY PROTEIN SWRC"/>
    <property type="match status" value="1"/>
</dbReference>
<evidence type="ECO:0000313" key="2">
    <source>
        <dbReference type="EMBL" id="AMJ42526.1"/>
    </source>
</evidence>
<dbReference type="PRINTS" id="PR00702">
    <property type="entry name" value="ACRIFLAVINRP"/>
</dbReference>
<dbReference type="EMBL" id="CP014223">
    <property type="protein sequence ID" value="AMJ42526.1"/>
    <property type="molecule type" value="Genomic_DNA"/>
</dbReference>
<dbReference type="Pfam" id="PF00873">
    <property type="entry name" value="ACR_tran"/>
    <property type="match status" value="1"/>
</dbReference>
<feature type="transmembrane region" description="Helical" evidence="1">
    <location>
        <begin position="985"/>
        <end position="1011"/>
    </location>
</feature>
<dbReference type="RefSeq" id="WP_082754387.1">
    <property type="nucleotide sequence ID" value="NZ_CP014223.1"/>
</dbReference>
<dbReference type="OrthoDB" id="9757876at2"/>
<evidence type="ECO:0000313" key="3">
    <source>
        <dbReference type="EMBL" id="SHE32381.1"/>
    </source>
</evidence>
<sequence length="1039" mass="112284">MLSRLCIRKPVTTIMVTLMVFIAGIVAYSGLNLSLMPNVDIPVVLVSTSYVGAGPEEIENLVSKPLEDALGTVNNVDTITSISNSNAALVMVQFVDGTDIDMAAIDLRDVLDRAKSSLPSNADDPVIFKIDMNAIPIYLGVTADNLDLNALNNLLEDDILPRLERIEGVASIDLSGGIEKEVRITVDPTKLTGYGLNVNTLSQILAAENMNLPSGSLTQGELKVPVRTIGQFTSVEEIKDLPIATPTGAIIHLSDVANVEEVDKDQTNIAYLDGERGIMISVNKQSTANLVKTSEKLQKELDAITAQYPELHMSIVMDTSDYIKDSLSNITETAFLSALIAFFVLLAFLKNPITSAIIAISIPTSILATFALMYLAGMSLNLISMGGVAIGIGMLVDNSVVVLDSIYQYYERGYSPKEASEVGAKEVTMAITASTLTTVAVFLPIAFVKGSVGQLLQNLSFAITFSLAASLVVAITFVPMASALLLQKNKKTKLHKYKKFSSAITIWDNALDRLTQWYERVIRWALSHRKTTVLTVLAVFVASLITVPMTGMDFMQESDEGTASVEISLPNGTALETTDEVALEAMYRLQTIPENETVYAIIGADSMSNNSAKATVYMNLIPKNERSRTTAEVCEEIKTLLGDIPGIELSVSASQSSMGSTSGGDVTFNVYGYNNQTLMSVEDEIVNIISNIDGFTDVEGSTGNTVPEAMVKIDRSKASHYGVTAGSIASALSAAISGTTATEYKVDGSELDVVLRYNTEELNYLTDLNNLTVTSSTGAQIPLSAVANIEISESATSITRENQKNYISISANTPNLSGSEAQKLIDQALSTYDFPEGCTYSYSGNMEMMMDAFRSLMICMVIAVLLVYMIMASQFESLRYPFIVMFSMPLAITGGILGLFITGHTVTMPALMGFVMLVGMVVNNGIVLVDYANQLMGRGLNCHDALVTAGPRRLRPILMTTLTTILGMIPMALSKAEGSEMMQSLSIGVIFGLAFSTVVTLVFIPVLYLWMNERKDRRIQKKEARKEKKALKAKKKVTA</sequence>
<keyword evidence="1" id="KW-0472">Membrane</keyword>
<dbReference type="Gene3D" id="3.30.70.1440">
    <property type="entry name" value="Multidrug efflux transporter AcrB pore domain"/>
    <property type="match status" value="1"/>
</dbReference>
<feature type="transmembrane region" description="Helical" evidence="1">
    <location>
        <begin position="12"/>
        <end position="31"/>
    </location>
</feature>
<organism evidence="3 5">
    <name type="scientific">Anaerotignum propionicum DSM 1682</name>
    <dbReference type="NCBI Taxonomy" id="991789"/>
    <lineage>
        <taxon>Bacteria</taxon>
        <taxon>Bacillati</taxon>
        <taxon>Bacillota</taxon>
        <taxon>Clostridia</taxon>
        <taxon>Lachnospirales</taxon>
        <taxon>Anaerotignaceae</taxon>
        <taxon>Anaerotignum</taxon>
    </lineage>
</organism>
<dbReference type="Gene3D" id="3.30.2090.10">
    <property type="entry name" value="Multidrug efflux transporter AcrB TolC docking domain, DN and DC subdomains"/>
    <property type="match status" value="2"/>
</dbReference>
<dbReference type="Proteomes" id="UP000184204">
    <property type="component" value="Unassembled WGS sequence"/>
</dbReference>
<dbReference type="Proteomes" id="UP000068026">
    <property type="component" value="Chromosome"/>
</dbReference>
<evidence type="ECO:0000313" key="5">
    <source>
        <dbReference type="Proteomes" id="UP000184204"/>
    </source>
</evidence>
<feature type="transmembrane region" description="Helical" evidence="1">
    <location>
        <begin position="382"/>
        <end position="406"/>
    </location>
</feature>
<keyword evidence="4" id="KW-1185">Reference proteome</keyword>
<feature type="transmembrane region" description="Helical" evidence="1">
    <location>
        <begin position="910"/>
        <end position="933"/>
    </location>
</feature>
<feature type="transmembrane region" description="Helical" evidence="1">
    <location>
        <begin position="533"/>
        <end position="552"/>
    </location>
</feature>
<dbReference type="SUPFAM" id="SSF82714">
    <property type="entry name" value="Multidrug efflux transporter AcrB TolC docking domain, DN and DC subdomains"/>
    <property type="match status" value="2"/>
</dbReference>
<dbReference type="GO" id="GO:0042910">
    <property type="term" value="F:xenobiotic transmembrane transporter activity"/>
    <property type="evidence" value="ECO:0007669"/>
    <property type="project" value="TreeGrafter"/>
</dbReference>
<dbReference type="AlphaFoldDB" id="A0A0X8VBI2"/>
<reference evidence="3" key="4">
    <citation type="submission" date="2016-11" db="EMBL/GenBank/DDBJ databases">
        <authorList>
            <person name="Varghese N."/>
            <person name="Submissions S."/>
        </authorList>
    </citation>
    <scope>NUCLEOTIDE SEQUENCE</scope>
    <source>
        <strain evidence="3">DSM 1682</strain>
    </source>
</reference>
<dbReference type="InterPro" id="IPR027463">
    <property type="entry name" value="AcrB_DN_DC_subdom"/>
</dbReference>
<accession>A0A0X8VBI2</accession>
<feature type="transmembrane region" description="Helical" evidence="1">
    <location>
        <begin position="427"/>
        <end position="447"/>
    </location>
</feature>
<dbReference type="Gene3D" id="3.30.70.1320">
    <property type="entry name" value="Multidrug efflux transporter AcrB pore domain like"/>
    <property type="match status" value="1"/>
</dbReference>
<proteinExistence type="predicted"/>
<reference evidence="5" key="3">
    <citation type="submission" date="2016-11" db="EMBL/GenBank/DDBJ databases">
        <authorList>
            <person name="Jaros S."/>
            <person name="Januszkiewicz K."/>
            <person name="Wedrychowicz H."/>
        </authorList>
    </citation>
    <scope>NUCLEOTIDE SEQUENCE [LARGE SCALE GENOMIC DNA]</scope>
    <source>
        <strain evidence="5">DSM 1682</strain>
    </source>
</reference>
<reference evidence="4" key="2">
    <citation type="submission" date="2016-01" db="EMBL/GenBank/DDBJ databases">
        <authorList>
            <person name="Poehlein A."/>
            <person name="Schlien K."/>
            <person name="Gottschalk G."/>
            <person name="Buckel W."/>
            <person name="Daniel R."/>
        </authorList>
    </citation>
    <scope>NUCLEOTIDE SEQUENCE [LARGE SCALE GENOMIC DNA]</scope>
    <source>
        <strain evidence="4">X2</strain>
    </source>
</reference>
<dbReference type="Gene3D" id="1.20.1640.10">
    <property type="entry name" value="Multidrug efflux transporter AcrB transmembrane domain"/>
    <property type="match status" value="2"/>
</dbReference>
<dbReference type="Gene3D" id="3.30.70.1430">
    <property type="entry name" value="Multidrug efflux transporter AcrB pore domain"/>
    <property type="match status" value="2"/>
</dbReference>
<dbReference type="KEGG" id="cpro:CPRO_29970"/>
<dbReference type="GO" id="GO:0005886">
    <property type="term" value="C:plasma membrane"/>
    <property type="evidence" value="ECO:0007669"/>
    <property type="project" value="TreeGrafter"/>
</dbReference>
<reference evidence="2 4" key="1">
    <citation type="journal article" date="2016" name="Genome Announc.">
        <title>Complete Genome Sequence of the Amino Acid-Fermenting Clostridium propionicum X2 (DSM 1682).</title>
        <authorList>
            <person name="Poehlein A."/>
            <person name="Schlien K."/>
            <person name="Chowdhury N.P."/>
            <person name="Gottschalk G."/>
            <person name="Buckel W."/>
            <person name="Daniel R."/>
        </authorList>
    </citation>
    <scope>NUCLEOTIDE SEQUENCE [LARGE SCALE GENOMIC DNA]</scope>
    <source>
        <strain evidence="2 4">X2</strain>
    </source>
</reference>
<evidence type="ECO:0000256" key="1">
    <source>
        <dbReference type="SAM" id="Phobius"/>
    </source>
</evidence>
<dbReference type="InterPro" id="IPR001036">
    <property type="entry name" value="Acrflvin-R"/>
</dbReference>
<dbReference type="PANTHER" id="PTHR32063">
    <property type="match status" value="1"/>
</dbReference>
<evidence type="ECO:0000313" key="4">
    <source>
        <dbReference type="Proteomes" id="UP000068026"/>
    </source>
</evidence>
<feature type="transmembrane region" description="Helical" evidence="1">
    <location>
        <begin position="459"/>
        <end position="486"/>
    </location>
</feature>
<name>A0A0X8VBI2_ANAPI</name>
<protein>
    <submittedName>
        <fullName evidence="3">Hydrophobic/amphiphilic exporter-1, HAE1 family</fullName>
    </submittedName>
    <submittedName>
        <fullName evidence="2">Swarming motility protein SwrC</fullName>
    </submittedName>
</protein>
<keyword evidence="1" id="KW-1133">Transmembrane helix</keyword>